<dbReference type="EMBL" id="KE346367">
    <property type="protein sequence ID" value="KJE94611.1"/>
    <property type="molecule type" value="Genomic_DNA"/>
</dbReference>
<keyword evidence="1" id="KW-0479">Metal-binding</keyword>
<dbReference type="SUPFAM" id="SSF51197">
    <property type="entry name" value="Clavaminate synthase-like"/>
    <property type="match status" value="1"/>
</dbReference>
<accession>A0A0D2UHQ9</accession>
<dbReference type="GO" id="GO:0016491">
    <property type="term" value="F:oxidoreductase activity"/>
    <property type="evidence" value="ECO:0007669"/>
    <property type="project" value="UniProtKB-KW"/>
</dbReference>
<dbReference type="InterPro" id="IPR044861">
    <property type="entry name" value="IPNS-like_FE2OG_OXY"/>
</dbReference>
<reference evidence="4" key="1">
    <citation type="submission" date="2011-02" db="EMBL/GenBank/DDBJ databases">
        <title>The Genome Sequence of Capsaspora owczarzaki ATCC 30864.</title>
        <authorList>
            <person name="Russ C."/>
            <person name="Cuomo C."/>
            <person name="Burger G."/>
            <person name="Gray M.W."/>
            <person name="Holland P.W.H."/>
            <person name="King N."/>
            <person name="Lang F.B.F."/>
            <person name="Roger A.J."/>
            <person name="Ruiz-Trillo I."/>
            <person name="Young S.K."/>
            <person name="Zeng Q."/>
            <person name="Gargeya S."/>
            <person name="Alvarado L."/>
            <person name="Berlin A."/>
            <person name="Chapman S.B."/>
            <person name="Chen Z."/>
            <person name="Freedman E."/>
            <person name="Gellesch M."/>
            <person name="Goldberg J."/>
            <person name="Griggs A."/>
            <person name="Gujja S."/>
            <person name="Heilman E."/>
            <person name="Heiman D."/>
            <person name="Howarth C."/>
            <person name="Mehta T."/>
            <person name="Neiman D."/>
            <person name="Pearson M."/>
            <person name="Roberts A."/>
            <person name="Saif S."/>
            <person name="Shea T."/>
            <person name="Shenoy N."/>
            <person name="Sisk P."/>
            <person name="Stolte C."/>
            <person name="Sykes S."/>
            <person name="White J."/>
            <person name="Yandava C."/>
            <person name="Haas B."/>
            <person name="Nusbaum C."/>
            <person name="Birren B."/>
        </authorList>
    </citation>
    <scope>NUCLEOTIDE SEQUENCE</scope>
    <source>
        <strain evidence="4">ATCC 30864</strain>
    </source>
</reference>
<keyword evidence="4" id="KW-1185">Reference proteome</keyword>
<protein>
    <submittedName>
        <fullName evidence="3">2OG-Fe(II) oxygenase</fullName>
    </submittedName>
</protein>
<dbReference type="GO" id="GO:0046872">
    <property type="term" value="F:metal ion binding"/>
    <property type="evidence" value="ECO:0007669"/>
    <property type="project" value="UniProtKB-KW"/>
</dbReference>
<evidence type="ECO:0000259" key="2">
    <source>
        <dbReference type="PROSITE" id="PS51471"/>
    </source>
</evidence>
<gene>
    <name evidence="3" type="ORF">CAOG_005231</name>
</gene>
<comment type="similarity">
    <text evidence="1">Belongs to the iron/ascorbate-dependent oxidoreductase family.</text>
</comment>
<dbReference type="InterPro" id="IPR050231">
    <property type="entry name" value="Iron_ascorbate_oxido_reductase"/>
</dbReference>
<dbReference type="PhylomeDB" id="A0A0D2UHQ9"/>
<dbReference type="PROSITE" id="PS51471">
    <property type="entry name" value="FE2OG_OXY"/>
    <property type="match status" value="1"/>
</dbReference>
<dbReference type="InterPro" id="IPR026992">
    <property type="entry name" value="DIOX_N"/>
</dbReference>
<dbReference type="AlphaFoldDB" id="A0A0D2UHQ9"/>
<proteinExistence type="inferred from homology"/>
<dbReference type="InterPro" id="IPR005123">
    <property type="entry name" value="Oxoglu/Fe-dep_dioxygenase_dom"/>
</dbReference>
<dbReference type="RefSeq" id="XP_004346916.2">
    <property type="nucleotide sequence ID" value="XM_004346866.2"/>
</dbReference>
<dbReference type="eggNOG" id="KOG0143">
    <property type="taxonomic scope" value="Eukaryota"/>
</dbReference>
<evidence type="ECO:0000313" key="4">
    <source>
        <dbReference type="Proteomes" id="UP000008743"/>
    </source>
</evidence>
<dbReference type="InParanoid" id="A0A0D2UHQ9"/>
<keyword evidence="1" id="KW-0408">Iron</keyword>
<keyword evidence="1" id="KW-0560">Oxidoreductase</keyword>
<dbReference type="Proteomes" id="UP000008743">
    <property type="component" value="Unassembled WGS sequence"/>
</dbReference>
<organism evidence="3 4">
    <name type="scientific">Capsaspora owczarzaki (strain ATCC 30864)</name>
    <dbReference type="NCBI Taxonomy" id="595528"/>
    <lineage>
        <taxon>Eukaryota</taxon>
        <taxon>Filasterea</taxon>
        <taxon>Capsaspora</taxon>
    </lineage>
</organism>
<dbReference type="PANTHER" id="PTHR47990">
    <property type="entry name" value="2-OXOGLUTARATE (2OG) AND FE(II)-DEPENDENT OXYGENASE SUPERFAMILY PROTEIN-RELATED"/>
    <property type="match status" value="1"/>
</dbReference>
<dbReference type="Gene3D" id="2.60.120.330">
    <property type="entry name" value="B-lactam Antibiotic, Isopenicillin N Synthase, Chain"/>
    <property type="match status" value="1"/>
</dbReference>
<dbReference type="InterPro" id="IPR027443">
    <property type="entry name" value="IPNS-like_sf"/>
</dbReference>
<sequence>MGDPYAVDASSLRTNLPAAVEDERLAVPVIDIAALAPGAPAADRQRVIEQLRFACRDVGFFYCAGHGVPQQLLDALFSTTLDFLAKPTEYKQRIAMSNSRVFRGWFALGGELTSYRADWKEGIYFGEDLADNHPDVLAKKPMHGANQWPDVQDFPEYKQTVTTYMSVMTELGHTIMEGIAESLGLAPDFFRKAFTANPFTPFRLFHYPADPVAKHENGEERWGVGVHRDYGCLTVLSSPNIIGLEIELKTGEWVKARQIPGTFVVNIGDMLEVWTKGVVRAAPHRVKNVSNVNRITAPFFFDPNFDCMINPLDITFSDDGKTATAVTAKDTDLSSLTTNPSIRSLTFPLRYGDYILKKVQNNFPELEQMSLK</sequence>
<name>A0A0D2UHQ9_CAPO3</name>
<dbReference type="FunCoup" id="A0A0D2UHQ9">
    <property type="interactions" value="2"/>
</dbReference>
<dbReference type="OrthoDB" id="288590at2759"/>
<evidence type="ECO:0000313" key="3">
    <source>
        <dbReference type="EMBL" id="KJE94611.1"/>
    </source>
</evidence>
<dbReference type="STRING" id="595528.A0A0D2UHQ9"/>
<dbReference type="PRINTS" id="PR00682">
    <property type="entry name" value="IPNSYNTHASE"/>
</dbReference>
<dbReference type="Pfam" id="PF03171">
    <property type="entry name" value="2OG-FeII_Oxy"/>
    <property type="match status" value="1"/>
</dbReference>
<evidence type="ECO:0000256" key="1">
    <source>
        <dbReference type="RuleBase" id="RU003682"/>
    </source>
</evidence>
<dbReference type="Pfam" id="PF14226">
    <property type="entry name" value="DIOX_N"/>
    <property type="match status" value="1"/>
</dbReference>
<feature type="domain" description="Fe2OG dioxygenase" evidence="2">
    <location>
        <begin position="198"/>
        <end position="303"/>
    </location>
</feature>